<dbReference type="InterPro" id="IPR013702">
    <property type="entry name" value="FIST_domain_N"/>
</dbReference>
<sequence length="394" mass="43286">MYTKAGVGMSHHRNPVMAGREAVETAMKTGDIQKPDFVFMFASVGYNQQALVKSVRESSGNAPLCGCSGEGTISRGEIDESNFSVAVMVLSSDELRFINGMSTGLKADSAGVGHAVANTISPEINSDTLALFIFSDGLTFNFDRFLNSLEGELNLDHLLPLFGGAAADNLQLKQTYQYYNDDVISDGVSWALLSGNARITWAVNHGCVSTGVEHKITRCEENIIYEIDNKPALEVLKEYLTGDEIADWGKAVIHLTLGFETPGHMEGYDDYMIRFMPTKDDEKGSVTIQTEVVEGTSIWMTRRDYEKVAGGIDRLASQIKTQLGESPAKLVFQFDCCGRGKVFLREHQKMELLNNLQQQIPDAPWLGFYTLGEIGPVGQANCFHNYTAVVAAIY</sequence>
<name>A0A8J6N001_9DELT</name>
<evidence type="ECO:0000259" key="1">
    <source>
        <dbReference type="SMART" id="SM00897"/>
    </source>
</evidence>
<comment type="caution">
    <text evidence="3">The sequence shown here is derived from an EMBL/GenBank/DDBJ whole genome shotgun (WGS) entry which is preliminary data.</text>
</comment>
<evidence type="ECO:0000313" key="3">
    <source>
        <dbReference type="EMBL" id="MBC8177256.1"/>
    </source>
</evidence>
<dbReference type="AlphaFoldDB" id="A0A8J6N001"/>
<dbReference type="SMART" id="SM00897">
    <property type="entry name" value="FIST"/>
    <property type="match status" value="1"/>
</dbReference>
<accession>A0A8J6N001</accession>
<dbReference type="SMART" id="SM01204">
    <property type="entry name" value="FIST_C"/>
    <property type="match status" value="1"/>
</dbReference>
<dbReference type="PANTHER" id="PTHR40252:SF2">
    <property type="entry name" value="BLR0328 PROTEIN"/>
    <property type="match status" value="1"/>
</dbReference>
<dbReference type="Pfam" id="PF08495">
    <property type="entry name" value="FIST"/>
    <property type="match status" value="1"/>
</dbReference>
<gene>
    <name evidence="3" type="ORF">H8E19_07600</name>
</gene>
<feature type="domain" description="FIST" evidence="1">
    <location>
        <begin position="34"/>
        <end position="231"/>
    </location>
</feature>
<dbReference type="PANTHER" id="PTHR40252">
    <property type="entry name" value="BLR0328 PROTEIN"/>
    <property type="match status" value="1"/>
</dbReference>
<evidence type="ECO:0000259" key="2">
    <source>
        <dbReference type="SMART" id="SM01204"/>
    </source>
</evidence>
<dbReference type="Pfam" id="PF10442">
    <property type="entry name" value="FIST_C"/>
    <property type="match status" value="1"/>
</dbReference>
<organism evidence="3 4">
    <name type="scientific">Candidatus Desulfacyla euxinica</name>
    <dbReference type="NCBI Taxonomy" id="2841693"/>
    <lineage>
        <taxon>Bacteria</taxon>
        <taxon>Deltaproteobacteria</taxon>
        <taxon>Candidatus Desulfacyla</taxon>
    </lineage>
</organism>
<dbReference type="InterPro" id="IPR019494">
    <property type="entry name" value="FIST_C"/>
</dbReference>
<dbReference type="Proteomes" id="UP000650524">
    <property type="component" value="Unassembled WGS sequence"/>
</dbReference>
<dbReference type="EMBL" id="JACNJD010000199">
    <property type="protein sequence ID" value="MBC8177256.1"/>
    <property type="molecule type" value="Genomic_DNA"/>
</dbReference>
<feature type="domain" description="FIST C-domain" evidence="2">
    <location>
        <begin position="232"/>
        <end position="377"/>
    </location>
</feature>
<evidence type="ECO:0000313" key="4">
    <source>
        <dbReference type="Proteomes" id="UP000650524"/>
    </source>
</evidence>
<reference evidence="3 4" key="1">
    <citation type="submission" date="2020-08" db="EMBL/GenBank/DDBJ databases">
        <title>Bridging the membrane lipid divide: bacteria of the FCB group superphylum have the potential to synthesize archaeal ether lipids.</title>
        <authorList>
            <person name="Villanueva L."/>
            <person name="Von Meijenfeldt F.A.B."/>
            <person name="Westbye A.B."/>
            <person name="Yadav S."/>
            <person name="Hopmans E.C."/>
            <person name="Dutilh B.E."/>
            <person name="Sinninghe Damste J.S."/>
        </authorList>
    </citation>
    <scope>NUCLEOTIDE SEQUENCE [LARGE SCALE GENOMIC DNA]</scope>
    <source>
        <strain evidence="3">NIOZ-UU27</strain>
    </source>
</reference>
<proteinExistence type="predicted"/>
<protein>
    <submittedName>
        <fullName evidence="3">FIST C-terminal domain-containing protein</fullName>
    </submittedName>
</protein>